<protein>
    <recommendedName>
        <fullName evidence="3 7">Dihydrofolate reductase</fullName>
        <ecNumber evidence="3 7">1.5.1.3</ecNumber>
    </recommendedName>
</protein>
<keyword evidence="11" id="KW-1185">Reference proteome</keyword>
<dbReference type="EC" id="1.5.1.3" evidence="3 7"/>
<dbReference type="PIRSF" id="PIRSF000194">
    <property type="entry name" value="DHFR"/>
    <property type="match status" value="1"/>
</dbReference>
<dbReference type="Proteomes" id="UP000217758">
    <property type="component" value="Chromosome"/>
</dbReference>
<evidence type="ECO:0000256" key="7">
    <source>
        <dbReference type="PIRNR" id="PIRNR000194"/>
    </source>
</evidence>
<evidence type="ECO:0000256" key="3">
    <source>
        <dbReference type="ARBA" id="ARBA00012856"/>
    </source>
</evidence>
<dbReference type="GO" id="GO:0050661">
    <property type="term" value="F:NADP binding"/>
    <property type="evidence" value="ECO:0007669"/>
    <property type="project" value="InterPro"/>
</dbReference>
<dbReference type="KEGG" id="strg:SRT_11480"/>
<proteinExistence type="inferred from homology"/>
<dbReference type="UniPathway" id="UPA00077">
    <property type="reaction ID" value="UER00158"/>
</dbReference>
<dbReference type="InterPro" id="IPR017925">
    <property type="entry name" value="DHFR_CS"/>
</dbReference>
<evidence type="ECO:0000313" key="10">
    <source>
        <dbReference type="EMBL" id="BAQ24409.1"/>
    </source>
</evidence>
<evidence type="ECO:0000256" key="2">
    <source>
        <dbReference type="ARBA" id="ARBA00009539"/>
    </source>
</evidence>
<dbReference type="InterPro" id="IPR012259">
    <property type="entry name" value="DHFR"/>
</dbReference>
<keyword evidence="5 7" id="KW-0521">NADP</keyword>
<gene>
    <name evidence="10" type="primary">dfrA</name>
    <name evidence="10" type="ORF">SRT_11480</name>
</gene>
<reference evidence="10 11" key="1">
    <citation type="journal article" date="2016" name="Microbiol. Immunol.">
        <title>Complete genome sequence of Streptococcus troglodytae TKU31 isolated from the oral cavity of a chimpanzee (Pan troglodytes).</title>
        <authorList>
            <person name="Okamoto M."/>
            <person name="Naito M."/>
            <person name="Miyanohara M."/>
            <person name="Imai S."/>
            <person name="Nomura Y."/>
            <person name="Saito W."/>
            <person name="Momoi Y."/>
            <person name="Takada K."/>
            <person name="Miyabe-Nishiwaki T."/>
            <person name="Tomonaga M."/>
            <person name="Hanada N."/>
        </authorList>
    </citation>
    <scope>NUCLEOTIDE SEQUENCE [LARGE SCALE GENOMIC DNA]</scope>
    <source>
        <strain evidence="11">TKU 31</strain>
    </source>
</reference>
<dbReference type="RefSeq" id="WP_128833354.1">
    <property type="nucleotide sequence ID" value="NZ_AP014612.1"/>
</dbReference>
<dbReference type="InterPro" id="IPR024072">
    <property type="entry name" value="DHFR-like_dom_sf"/>
</dbReference>
<evidence type="ECO:0000256" key="1">
    <source>
        <dbReference type="ARBA" id="ARBA00004903"/>
    </source>
</evidence>
<evidence type="ECO:0000313" key="11">
    <source>
        <dbReference type="Proteomes" id="UP000217758"/>
    </source>
</evidence>
<dbReference type="PRINTS" id="PR00070">
    <property type="entry name" value="DHFR"/>
</dbReference>
<accession>A0A1L7LJS1</accession>
<dbReference type="PROSITE" id="PS51330">
    <property type="entry name" value="DHFR_2"/>
    <property type="match status" value="1"/>
</dbReference>
<dbReference type="GO" id="GO:0046654">
    <property type="term" value="P:tetrahydrofolate biosynthetic process"/>
    <property type="evidence" value="ECO:0007669"/>
    <property type="project" value="UniProtKB-UniPathway"/>
</dbReference>
<evidence type="ECO:0000256" key="4">
    <source>
        <dbReference type="ARBA" id="ARBA00022563"/>
    </source>
</evidence>
<dbReference type="CDD" id="cd00209">
    <property type="entry name" value="DHFR"/>
    <property type="match status" value="1"/>
</dbReference>
<dbReference type="GO" id="GO:0005829">
    <property type="term" value="C:cytosol"/>
    <property type="evidence" value="ECO:0007669"/>
    <property type="project" value="TreeGrafter"/>
</dbReference>
<dbReference type="EMBL" id="AP014612">
    <property type="protein sequence ID" value="BAQ24409.1"/>
    <property type="molecule type" value="Genomic_DNA"/>
</dbReference>
<comment type="pathway">
    <text evidence="1 7">Cofactor biosynthesis; tetrahydrofolate biosynthesis; 5,6,7,8-tetrahydrofolate from 7,8-dihydrofolate: step 1/1.</text>
</comment>
<name>A0A1L7LJS1_9STRE</name>
<comment type="catalytic activity">
    <reaction evidence="7">
        <text>(6S)-5,6,7,8-tetrahydrofolate + NADP(+) = 7,8-dihydrofolate + NADPH + H(+)</text>
        <dbReference type="Rhea" id="RHEA:15009"/>
        <dbReference type="ChEBI" id="CHEBI:15378"/>
        <dbReference type="ChEBI" id="CHEBI:57451"/>
        <dbReference type="ChEBI" id="CHEBI:57453"/>
        <dbReference type="ChEBI" id="CHEBI:57783"/>
        <dbReference type="ChEBI" id="CHEBI:58349"/>
        <dbReference type="EC" id="1.5.1.3"/>
    </reaction>
</comment>
<organism evidence="10 11">
    <name type="scientific">Streptococcus troglodytae</name>
    <dbReference type="NCBI Taxonomy" id="1111760"/>
    <lineage>
        <taxon>Bacteria</taxon>
        <taxon>Bacillati</taxon>
        <taxon>Bacillota</taxon>
        <taxon>Bacilli</taxon>
        <taxon>Lactobacillales</taxon>
        <taxon>Streptococcaceae</taxon>
        <taxon>Streptococcus</taxon>
    </lineage>
</organism>
<dbReference type="AlphaFoldDB" id="A0A1L7LJS1"/>
<dbReference type="GO" id="GO:0006730">
    <property type="term" value="P:one-carbon metabolic process"/>
    <property type="evidence" value="ECO:0007669"/>
    <property type="project" value="UniProtKB-KW"/>
</dbReference>
<evidence type="ECO:0000259" key="9">
    <source>
        <dbReference type="PROSITE" id="PS51330"/>
    </source>
</evidence>
<dbReference type="Gene3D" id="3.40.430.10">
    <property type="entry name" value="Dihydrofolate Reductase, subunit A"/>
    <property type="match status" value="1"/>
</dbReference>
<dbReference type="FunFam" id="3.40.430.10:FF:000009">
    <property type="entry name" value="Dihydrofolate reductase"/>
    <property type="match status" value="1"/>
</dbReference>
<comment type="function">
    <text evidence="7">Key enzyme in folate metabolism. Catalyzes an essential reaction for de novo glycine and purine synthesis, and for DNA precursor synthesis.</text>
</comment>
<keyword evidence="6 7" id="KW-0560">Oxidoreductase</keyword>
<evidence type="ECO:0000256" key="5">
    <source>
        <dbReference type="ARBA" id="ARBA00022857"/>
    </source>
</evidence>
<dbReference type="Pfam" id="PF00186">
    <property type="entry name" value="DHFR_1"/>
    <property type="match status" value="1"/>
</dbReference>
<dbReference type="InterPro" id="IPR001796">
    <property type="entry name" value="DHFR_dom"/>
</dbReference>
<evidence type="ECO:0000256" key="8">
    <source>
        <dbReference type="RuleBase" id="RU004474"/>
    </source>
</evidence>
<comment type="similarity">
    <text evidence="2 7 8">Belongs to the dihydrofolate reductase family.</text>
</comment>
<dbReference type="GO" id="GO:0004146">
    <property type="term" value="F:dihydrofolate reductase activity"/>
    <property type="evidence" value="ECO:0007669"/>
    <property type="project" value="UniProtKB-EC"/>
</dbReference>
<dbReference type="PANTHER" id="PTHR48069:SF3">
    <property type="entry name" value="DIHYDROFOLATE REDUCTASE"/>
    <property type="match status" value="1"/>
</dbReference>
<dbReference type="GO" id="GO:0046655">
    <property type="term" value="P:folic acid metabolic process"/>
    <property type="evidence" value="ECO:0007669"/>
    <property type="project" value="TreeGrafter"/>
</dbReference>
<dbReference type="PROSITE" id="PS00075">
    <property type="entry name" value="DHFR_1"/>
    <property type="match status" value="1"/>
</dbReference>
<sequence length="170" mass="19658">MNNKREKRIVAIWAEDDRHLIGVKGSLPWHLPKELNHFKEMTMGQALLMGRVTFDGMNRRVLPGRDTLILTHDPQFKAEGVSIVHSVSEALSWYRQQDKSLFIVGGASIYKAFESYYDKIIKTSVHGQFEGDTYFPLRDFSGFQEISQAFFEKDENNSHDFTVTVLEKKE</sequence>
<dbReference type="PANTHER" id="PTHR48069">
    <property type="entry name" value="DIHYDROFOLATE REDUCTASE"/>
    <property type="match status" value="1"/>
</dbReference>
<dbReference type="SUPFAM" id="SSF53597">
    <property type="entry name" value="Dihydrofolate reductase-like"/>
    <property type="match status" value="1"/>
</dbReference>
<feature type="domain" description="DHFR" evidence="9">
    <location>
        <begin position="8"/>
        <end position="168"/>
    </location>
</feature>
<evidence type="ECO:0000256" key="6">
    <source>
        <dbReference type="ARBA" id="ARBA00023002"/>
    </source>
</evidence>
<dbReference type="GO" id="GO:0046452">
    <property type="term" value="P:dihydrofolate metabolic process"/>
    <property type="evidence" value="ECO:0007669"/>
    <property type="project" value="TreeGrafter"/>
</dbReference>
<keyword evidence="4 7" id="KW-0554">One-carbon metabolism</keyword>